<dbReference type="EMBL" id="CM042013">
    <property type="protein sequence ID" value="KAI3738918.1"/>
    <property type="molecule type" value="Genomic_DNA"/>
</dbReference>
<proteinExistence type="predicted"/>
<gene>
    <name evidence="1" type="ORF">L2E82_29189</name>
</gene>
<sequence length="1560" mass="172541">MESPAGGLRNTSVVVLTIDTSEVYIIVSLSSRTDTQVIYIDPTTGSLHHDQKLGHDVFDSQEEALNHITNGSKFVIKNTIRAKAILGYTVLGSFGLLLLATKLTASIPYLPGGGCVYTIIESKWIKISLQNPQPQGKGEVKNIQELTELEIDGKHYFCESRDITRPFPSRVSVKAPDDEFVWNGWLSVGFKRIGLDQHCVILLQGFVEYRTFGSLGQQDGIVALIARRSRLHPGTRYLARGLNSCYSTGNEIECEQLVWVPKRDGQSVPFNTYIWRRGTIPIWWGAELKMTSAEAVIYVSDRDPYKGSGKYYQRLTKRYDARNMGINGNQNKNNFVPIVCVNLLRNGEGKSESILVQHFEESLNHIRSTGQLPNTRLHLINYDWHTSIRFKGEQQTIEGLWYHLKSPTISIGISEGHYLHSRHNINESNDDVVVYNDDIIGFFRLHVHQNGVIRYNCADSLDRTNAASYFGGLQVFTEQCRRLGIFLDADVALKQTGSPARTRSGTDRAWKRFDMTFEEFKRSTILSPVCQLADLFLIAGDIHATIYTGSKAMHSHILSIFSEEAAKVKQFSVAQNVRITLQRRYNNAVLDSYRQKQLEMFLGIRLFKHLPSVSIQPLHVLSRRSGCLLKPIASIDASSDDGDSLLSFKQKDLIWISQQAADIIQLFIYLGEPCHVCQLLLTISHGADDSTYPSTVDVRTGRDLDELRLVLEGACIARCANGTNMVIPISGPVSDDDMAFTKNKASKPSQKTKLPFLYDFEGREGELDFLTRVVVLTFYPSESTTSPVTIGEVEILGITLPWREIFASEGPGSRLWERVNNVKDSHPYVVSLTNDVLPPGKSDTTTTTTGMDLLSGDDIISGTASQPMTEISLIDHGYIEDKISQTNAIQTKDKDKDSKVEVEAAVAGTGAQQYISCFRMLTASHGSKLGFIDSMKLEIERLRLNLSATERDKALSSIGVDPSTINPNALIEESYIPSLCKAANALAVLGQASREDKITSAIGLDPIDDEIDIDFWNINRIGESCCSESCQVHIGTSTLTSSSQSIYICSACQRKVCKVCCAGKGAVLVLQNQNRVGGTNVNERCLTMDGVICKLCCHDSVLDALILDYLRVLISERRGSHAETATYKALAHVVGRNYIAGKKESSDKNGAGKILEQLLDGEESLAEFPFGSFLHSIESASGSAPPLSLLAPLNTGLRQSYWRGPPTISSTEFIIVIGSLSDVSGVILLVSPCGYSMSDSPIVQIWASSKIHKEERSCVGKWDVKSHLTSSPELCGPEESNKDGQGQTPRHIKFDFRNPVRCRMIWIKLSIQKVGSNSVSFENDFNLLSFDESPASGPGRRASIAGTSESLPSLHAKRILVVGFPVKADVRRSSSQRSEHANSIKNWLEKPPMLNRYKVPVESEKLIENDLVLDISPSSPTAAGFRLDGFNAIKPRLTHSPSKSESLVTGFEHRFISPPVLNIQVLTLKGLSEEMMVIAEYRIPEVKIGTALYFDFPKVMSSRRVWFRLVGDVAGFADDPEDGGDAGRALAVGLSLLNRIKLYYYAHPADLGRWASLSGI</sequence>
<protein>
    <submittedName>
        <fullName evidence="1">Uncharacterized protein</fullName>
    </submittedName>
</protein>
<reference evidence="1 2" key="2">
    <citation type="journal article" date="2022" name="Mol. Ecol. Resour.">
        <title>The genomes of chicory, endive, great burdock and yacon provide insights into Asteraceae paleo-polyploidization history and plant inulin production.</title>
        <authorList>
            <person name="Fan W."/>
            <person name="Wang S."/>
            <person name="Wang H."/>
            <person name="Wang A."/>
            <person name="Jiang F."/>
            <person name="Liu H."/>
            <person name="Zhao H."/>
            <person name="Xu D."/>
            <person name="Zhang Y."/>
        </authorList>
    </citation>
    <scope>NUCLEOTIDE SEQUENCE [LARGE SCALE GENOMIC DNA]</scope>
    <source>
        <strain evidence="2">cv. Punajuju</strain>
        <tissue evidence="1">Leaves</tissue>
    </source>
</reference>
<accession>A0ACB9CXM6</accession>
<reference evidence="2" key="1">
    <citation type="journal article" date="2022" name="Mol. Ecol. Resour.">
        <title>The genomes of chicory, endive, great burdock and yacon provide insights into Asteraceae palaeo-polyploidization history and plant inulin production.</title>
        <authorList>
            <person name="Fan W."/>
            <person name="Wang S."/>
            <person name="Wang H."/>
            <person name="Wang A."/>
            <person name="Jiang F."/>
            <person name="Liu H."/>
            <person name="Zhao H."/>
            <person name="Xu D."/>
            <person name="Zhang Y."/>
        </authorList>
    </citation>
    <scope>NUCLEOTIDE SEQUENCE [LARGE SCALE GENOMIC DNA]</scope>
    <source>
        <strain evidence="2">cv. Punajuju</strain>
    </source>
</reference>
<organism evidence="1 2">
    <name type="scientific">Cichorium intybus</name>
    <name type="common">Chicory</name>
    <dbReference type="NCBI Taxonomy" id="13427"/>
    <lineage>
        <taxon>Eukaryota</taxon>
        <taxon>Viridiplantae</taxon>
        <taxon>Streptophyta</taxon>
        <taxon>Embryophyta</taxon>
        <taxon>Tracheophyta</taxon>
        <taxon>Spermatophyta</taxon>
        <taxon>Magnoliopsida</taxon>
        <taxon>eudicotyledons</taxon>
        <taxon>Gunneridae</taxon>
        <taxon>Pentapetalae</taxon>
        <taxon>asterids</taxon>
        <taxon>campanulids</taxon>
        <taxon>Asterales</taxon>
        <taxon>Asteraceae</taxon>
        <taxon>Cichorioideae</taxon>
        <taxon>Cichorieae</taxon>
        <taxon>Cichoriinae</taxon>
        <taxon>Cichorium</taxon>
    </lineage>
</organism>
<dbReference type="Proteomes" id="UP001055811">
    <property type="component" value="Linkage Group LG05"/>
</dbReference>
<comment type="caution">
    <text evidence="1">The sequence shown here is derived from an EMBL/GenBank/DDBJ whole genome shotgun (WGS) entry which is preliminary data.</text>
</comment>
<evidence type="ECO:0000313" key="1">
    <source>
        <dbReference type="EMBL" id="KAI3738918.1"/>
    </source>
</evidence>
<keyword evidence="2" id="KW-1185">Reference proteome</keyword>
<evidence type="ECO:0000313" key="2">
    <source>
        <dbReference type="Proteomes" id="UP001055811"/>
    </source>
</evidence>
<name>A0ACB9CXM6_CICIN</name>